<feature type="transmembrane region" description="Helical" evidence="8">
    <location>
        <begin position="16"/>
        <end position="36"/>
    </location>
</feature>
<dbReference type="EMBL" id="SGBD01000001">
    <property type="protein sequence ID" value="RZD15256.1"/>
    <property type="molecule type" value="Genomic_DNA"/>
</dbReference>
<dbReference type="GO" id="GO:0005886">
    <property type="term" value="C:plasma membrane"/>
    <property type="evidence" value="ECO:0007669"/>
    <property type="project" value="UniProtKB-SubCell"/>
</dbReference>
<evidence type="ECO:0000256" key="5">
    <source>
        <dbReference type="ARBA" id="ARBA00022692"/>
    </source>
</evidence>
<dbReference type="PROSITE" id="PS51257">
    <property type="entry name" value="PROKAR_LIPOPROTEIN"/>
    <property type="match status" value="1"/>
</dbReference>
<feature type="transmembrane region" description="Helical" evidence="8">
    <location>
        <begin position="86"/>
        <end position="111"/>
    </location>
</feature>
<keyword evidence="4" id="KW-0533">Nickel</keyword>
<dbReference type="PANTHER" id="PTHR31611:SF0">
    <property type="entry name" value="HIGH-AFFINITY NICKEL TRANSPORT PROTEIN NIC1"/>
    <property type="match status" value="1"/>
</dbReference>
<proteinExistence type="inferred from homology"/>
<keyword evidence="6 8" id="KW-1133">Transmembrane helix</keyword>
<accession>A0A519BDB8</accession>
<feature type="transmembrane region" description="Helical" evidence="8">
    <location>
        <begin position="307"/>
        <end position="331"/>
    </location>
</feature>
<reference evidence="9 10" key="1">
    <citation type="submission" date="2019-01" db="EMBL/GenBank/DDBJ databases">
        <title>Insights into ecological role of a new deltaproteobacterial order Candidatus Sinidesulfobacterales (Sva0485) by metagenomics and metatranscriptomics.</title>
        <authorList>
            <person name="Tan S."/>
            <person name="Liu J."/>
            <person name="Fang Y."/>
            <person name="Hedlund B.P."/>
            <person name="Lian Z.H."/>
            <person name="Huang L.Y."/>
            <person name="Li J.T."/>
            <person name="Huang L.N."/>
            <person name="Li W.J."/>
            <person name="Jiang H.C."/>
            <person name="Dong H.L."/>
            <person name="Shu W.S."/>
        </authorList>
    </citation>
    <scope>NUCLEOTIDE SEQUENCE [LARGE SCALE GENOMIC DNA]</scope>
    <source>
        <strain evidence="9">AP3</strain>
    </source>
</reference>
<sequence>MLRNLLSNNSFKSKIVLMYSFLILFIIACWGVLLVLSYNNPAFLALGSLAFLLGLKHAMDADHIAAIDNVTRKFVNDGRKQIGTGLFFSMGHSTVVLGMAVGLVFSASFVSRNINWLGHIGGVIGTGVSAAFLYIIAVMNIAVLISIVRAYNDITAKKKSGRDIDDEIAKLGFMNRYFKRFYNSIKSSYQMYPIGVLFGFGFDTATEILLLGITVSAVLNGKSFLVVLILPFLFASGMMLLDSTDGVVMLFAYKWAFVNPLRKIRYNISITSLSIFLALIIGTIEWLQVAALELGYKKGIWEAVAKLSFSEIGAIIAILFVIFWGGFIFAYKVKAKAGSLRDIYSE</sequence>
<dbReference type="InterPro" id="IPR011541">
    <property type="entry name" value="Ni/Co_transpt_high_affinity"/>
</dbReference>
<dbReference type="AlphaFoldDB" id="A0A519BDB8"/>
<feature type="transmembrane region" description="Helical" evidence="8">
    <location>
        <begin position="194"/>
        <end position="219"/>
    </location>
</feature>
<gene>
    <name evidence="9" type="ORF">EVJ47_03020</name>
</gene>
<keyword evidence="7 8" id="KW-0472">Membrane</keyword>
<comment type="caution">
    <text evidence="9">The sequence shown here is derived from an EMBL/GenBank/DDBJ whole genome shotgun (WGS) entry which is preliminary data.</text>
</comment>
<dbReference type="GO" id="GO:0015099">
    <property type="term" value="F:nickel cation transmembrane transporter activity"/>
    <property type="evidence" value="ECO:0007669"/>
    <property type="project" value="UniProtKB-UniRule"/>
</dbReference>
<dbReference type="Proteomes" id="UP000320813">
    <property type="component" value="Unassembled WGS sequence"/>
</dbReference>
<keyword evidence="3 8" id="KW-0813">Transport</keyword>
<feature type="transmembrane region" description="Helical" evidence="8">
    <location>
        <begin position="225"/>
        <end position="252"/>
    </location>
</feature>
<dbReference type="Pfam" id="PF03824">
    <property type="entry name" value="NicO"/>
    <property type="match status" value="1"/>
</dbReference>
<evidence type="ECO:0000256" key="6">
    <source>
        <dbReference type="ARBA" id="ARBA00022989"/>
    </source>
</evidence>
<evidence type="ECO:0000256" key="7">
    <source>
        <dbReference type="ARBA" id="ARBA00023136"/>
    </source>
</evidence>
<feature type="transmembrane region" description="Helical" evidence="8">
    <location>
        <begin position="264"/>
        <end position="287"/>
    </location>
</feature>
<dbReference type="GO" id="GO:0012505">
    <property type="term" value="C:endomembrane system"/>
    <property type="evidence" value="ECO:0007669"/>
    <property type="project" value="UniProtKB-SubCell"/>
</dbReference>
<dbReference type="PANTHER" id="PTHR31611">
    <property type="entry name" value="HIGH-AFFINITY NICKEL TRANSPORT PROTEIN NIC1"/>
    <property type="match status" value="1"/>
</dbReference>
<evidence type="ECO:0000313" key="9">
    <source>
        <dbReference type="EMBL" id="RZD15256.1"/>
    </source>
</evidence>
<keyword evidence="5 8" id="KW-0812">Transmembrane</keyword>
<dbReference type="InterPro" id="IPR004688">
    <property type="entry name" value="Ni/Co_transpt"/>
</dbReference>
<comment type="similarity">
    <text evidence="2 8">Belongs to the NiCoT transporter (TC 2.A.52) family.</text>
</comment>
<evidence type="ECO:0000256" key="8">
    <source>
        <dbReference type="RuleBase" id="RU362101"/>
    </source>
</evidence>
<evidence type="ECO:0000256" key="2">
    <source>
        <dbReference type="ARBA" id="ARBA00010892"/>
    </source>
</evidence>
<evidence type="ECO:0000256" key="3">
    <source>
        <dbReference type="ARBA" id="ARBA00022448"/>
    </source>
</evidence>
<evidence type="ECO:0000256" key="4">
    <source>
        <dbReference type="ARBA" id="ARBA00022596"/>
    </source>
</evidence>
<evidence type="ECO:0000256" key="1">
    <source>
        <dbReference type="ARBA" id="ARBA00004127"/>
    </source>
</evidence>
<name>A0A519BDB8_9DELT</name>
<organism evidence="9 10">
    <name type="scientific">Candidatus Acidulodesulfobacterium ferriphilum</name>
    <dbReference type="NCBI Taxonomy" id="2597223"/>
    <lineage>
        <taxon>Bacteria</taxon>
        <taxon>Deltaproteobacteria</taxon>
        <taxon>Candidatus Acidulodesulfobacterales</taxon>
        <taxon>Candidatus Acidulodesulfobacterium</taxon>
    </lineage>
</organism>
<evidence type="ECO:0000313" key="10">
    <source>
        <dbReference type="Proteomes" id="UP000320813"/>
    </source>
</evidence>
<protein>
    <recommendedName>
        <fullName evidence="8">Nickel/cobalt efflux system</fullName>
    </recommendedName>
</protein>
<feature type="transmembrane region" description="Helical" evidence="8">
    <location>
        <begin position="131"/>
        <end position="152"/>
    </location>
</feature>
<comment type="subcellular location">
    <subcellularLocation>
        <location evidence="8">Cell membrane</location>
        <topology evidence="8">Multi-pass membrane protein</topology>
    </subcellularLocation>
    <subcellularLocation>
        <location evidence="1">Endomembrane system</location>
        <topology evidence="1">Multi-pass membrane protein</topology>
    </subcellularLocation>
</comment>